<name>A0A810NEL2_9ACTN</name>
<evidence type="ECO:0000256" key="3">
    <source>
        <dbReference type="ARBA" id="ARBA00023002"/>
    </source>
</evidence>
<sequence length="449" mass="48572">MTGRQLHLNVNILASGAHPAAWRSPGGHPTAVVDIGHYQRVAREAERGLLDAVFLSDGVLLRGNVAAGPPITALDPAVVVTAMALATDRIGFIATVSTTFNSPYHIARIFSSLDHASAGRVAWNVVTTRDPGAGRNYGLAELPPRAQRYARAAESIEAVTALWDSWEDEALVADPASGVWARTDLIHRIDHIGPFHSVQGPLQIPRSPQGRPPLVQAGGSDTGRDLAARYADAVFSPQQLLASARTYYADIKSRARAYGRDPDTISVLPGLNPVVGSTEDEARRRQRELNALLGDDRLLAGFAARFGIDPAELDLDRPLPAHLLRPTGDTYGSQGFDDAARDLISAAGHLTVRDLIDRGIAAHRVVVGAPEQIADDIERWFLGRAADGFNLQCDVYPGGLADFVDHVVPELQRRGLFRREYAGTTLRDHYGLPRPRSRYALTTTGEANR</sequence>
<feature type="domain" description="Luciferase-like" evidence="7">
    <location>
        <begin position="23"/>
        <end position="380"/>
    </location>
</feature>
<dbReference type="KEGG" id="pry:Prubr_67360"/>
<dbReference type="GO" id="GO:0004497">
    <property type="term" value="F:monooxygenase activity"/>
    <property type="evidence" value="ECO:0007669"/>
    <property type="project" value="UniProtKB-KW"/>
</dbReference>
<evidence type="ECO:0000256" key="6">
    <source>
        <dbReference type="PIRSR" id="PIRSR000337-1"/>
    </source>
</evidence>
<accession>A0A810NEL2</accession>
<evidence type="ECO:0000256" key="1">
    <source>
        <dbReference type="ARBA" id="ARBA00022630"/>
    </source>
</evidence>
<keyword evidence="4 8" id="KW-0503">Monooxygenase</keyword>
<dbReference type="GO" id="GO:0016705">
    <property type="term" value="F:oxidoreductase activity, acting on paired donors, with incorporation or reduction of molecular oxygen"/>
    <property type="evidence" value="ECO:0007669"/>
    <property type="project" value="InterPro"/>
</dbReference>
<comment type="similarity">
    <text evidence="5">Belongs to the NtaA/SnaA/DszA monooxygenase family.</text>
</comment>
<feature type="binding site" evidence="6">
    <location>
        <position position="57"/>
    </location>
    <ligand>
        <name>FMN</name>
        <dbReference type="ChEBI" id="CHEBI:58210"/>
    </ligand>
</feature>
<evidence type="ECO:0000256" key="4">
    <source>
        <dbReference type="ARBA" id="ARBA00023033"/>
    </source>
</evidence>
<feature type="binding site" evidence="6">
    <location>
        <position position="220"/>
    </location>
    <ligand>
        <name>FMN</name>
        <dbReference type="ChEBI" id="CHEBI:58210"/>
    </ligand>
</feature>
<dbReference type="PIRSF" id="PIRSF000337">
    <property type="entry name" value="NTA_MOA"/>
    <property type="match status" value="1"/>
</dbReference>
<dbReference type="InterPro" id="IPR011251">
    <property type="entry name" value="Luciferase-like_dom"/>
</dbReference>
<evidence type="ECO:0000256" key="2">
    <source>
        <dbReference type="ARBA" id="ARBA00022643"/>
    </source>
</evidence>
<protein>
    <submittedName>
        <fullName evidence="8">Monooxygenase</fullName>
    </submittedName>
</protein>
<dbReference type="PANTHER" id="PTHR30011">
    <property type="entry name" value="ALKANESULFONATE MONOOXYGENASE-RELATED"/>
    <property type="match status" value="1"/>
</dbReference>
<gene>
    <name evidence="8" type="ORF">Prubr_67360</name>
</gene>
<reference evidence="8" key="1">
    <citation type="submission" date="2020-08" db="EMBL/GenBank/DDBJ databases">
        <title>Whole genome shotgun sequence of Polymorphospora rubra NBRC 101157.</title>
        <authorList>
            <person name="Komaki H."/>
            <person name="Tamura T."/>
        </authorList>
    </citation>
    <scope>NUCLEOTIDE SEQUENCE</scope>
    <source>
        <strain evidence="8">NBRC 101157</strain>
    </source>
</reference>
<feature type="binding site" evidence="6">
    <location>
        <position position="95"/>
    </location>
    <ligand>
        <name>FMN</name>
        <dbReference type="ChEBI" id="CHEBI:58210"/>
    </ligand>
</feature>
<evidence type="ECO:0000313" key="8">
    <source>
        <dbReference type="EMBL" id="BCJ69715.1"/>
    </source>
</evidence>
<dbReference type="Pfam" id="PF00296">
    <property type="entry name" value="Bac_luciferase"/>
    <property type="match status" value="1"/>
</dbReference>
<keyword evidence="2 6" id="KW-0288">FMN</keyword>
<evidence type="ECO:0000313" key="9">
    <source>
        <dbReference type="Proteomes" id="UP000680866"/>
    </source>
</evidence>
<dbReference type="Gene3D" id="3.20.20.30">
    <property type="entry name" value="Luciferase-like domain"/>
    <property type="match status" value="1"/>
</dbReference>
<dbReference type="SUPFAM" id="SSF51679">
    <property type="entry name" value="Bacterial luciferase-like"/>
    <property type="match status" value="1"/>
</dbReference>
<feature type="binding site" evidence="6">
    <location>
        <position position="149"/>
    </location>
    <ligand>
        <name>FMN</name>
        <dbReference type="ChEBI" id="CHEBI:58210"/>
    </ligand>
</feature>
<dbReference type="AlphaFoldDB" id="A0A810NEL2"/>
<dbReference type="InterPro" id="IPR036661">
    <property type="entry name" value="Luciferase-like_sf"/>
</dbReference>
<dbReference type="RefSeq" id="WP_212819179.1">
    <property type="nucleotide sequence ID" value="NZ_AP023359.1"/>
</dbReference>
<dbReference type="CDD" id="cd01095">
    <property type="entry name" value="Nitrilotriacetate_monoxgenase"/>
    <property type="match status" value="1"/>
</dbReference>
<proteinExistence type="inferred from homology"/>
<dbReference type="Proteomes" id="UP000680866">
    <property type="component" value="Chromosome"/>
</dbReference>
<dbReference type="EMBL" id="AP023359">
    <property type="protein sequence ID" value="BCJ69715.1"/>
    <property type="molecule type" value="Genomic_DNA"/>
</dbReference>
<dbReference type="InterPro" id="IPR016215">
    <property type="entry name" value="NTA_MOA"/>
</dbReference>
<keyword evidence="3" id="KW-0560">Oxidoreductase</keyword>
<dbReference type="InterPro" id="IPR051260">
    <property type="entry name" value="Diverse_substr_monoxygenases"/>
</dbReference>
<keyword evidence="1 6" id="KW-0285">Flavoprotein</keyword>
<dbReference type="NCBIfam" id="TIGR03860">
    <property type="entry name" value="FMN_nitrolo"/>
    <property type="match status" value="1"/>
</dbReference>
<evidence type="ECO:0000259" key="7">
    <source>
        <dbReference type="Pfam" id="PF00296"/>
    </source>
</evidence>
<dbReference type="PANTHER" id="PTHR30011:SF16">
    <property type="entry name" value="C2H2 FINGER DOMAIN TRANSCRIPTION FACTOR (EUROFUNG)-RELATED"/>
    <property type="match status" value="1"/>
</dbReference>
<organism evidence="8 9">
    <name type="scientific">Polymorphospora rubra</name>
    <dbReference type="NCBI Taxonomy" id="338584"/>
    <lineage>
        <taxon>Bacteria</taxon>
        <taxon>Bacillati</taxon>
        <taxon>Actinomycetota</taxon>
        <taxon>Actinomycetes</taxon>
        <taxon>Micromonosporales</taxon>
        <taxon>Micromonosporaceae</taxon>
        <taxon>Polymorphospora</taxon>
    </lineage>
</organism>
<keyword evidence="9" id="KW-1185">Reference proteome</keyword>
<evidence type="ECO:0000256" key="5">
    <source>
        <dbReference type="ARBA" id="ARBA00033748"/>
    </source>
</evidence>